<feature type="domain" description="Apiosidase-like catalytic" evidence="1">
    <location>
        <begin position="102"/>
        <end position="359"/>
    </location>
</feature>
<evidence type="ECO:0008006" key="6">
    <source>
        <dbReference type="Google" id="ProtNLM"/>
    </source>
</evidence>
<protein>
    <recommendedName>
        <fullName evidence="6">DUF5060 domain-containing protein</fullName>
    </recommendedName>
</protein>
<dbReference type="InterPro" id="IPR041239">
    <property type="entry name" value="DUF5605"/>
</dbReference>
<feature type="domain" description="DUF5605" evidence="3">
    <location>
        <begin position="413"/>
        <end position="504"/>
    </location>
</feature>
<dbReference type="Proteomes" id="UP000530571">
    <property type="component" value="Unassembled WGS sequence"/>
</dbReference>
<name>A0A7W6KNN7_9HYPH</name>
<evidence type="ECO:0000259" key="1">
    <source>
        <dbReference type="Pfam" id="PF13204"/>
    </source>
</evidence>
<dbReference type="InterPro" id="IPR017853">
    <property type="entry name" value="GH"/>
</dbReference>
<sequence>MQFPSTVSKWSVFEVSLKGTETGNPYLDVELSGRFSQGNRVVTVPGFYDGDGTYKVRFMPDNEGAWRFETVSSDGALDGKTGDFSVGPADAGNHGPVRVAHRYHFAHEDGTPYFPLGTTCYAWTHQPLDEQEKTLETLRQTKFNKMRMCVFPKDYPYNHNEPLHDVYLPKANGEGQDCDRPNFEAFRHFENQVKALGDMGIQADIIIFHPYDRWGYCMMSEAQDFRYLKYLVARLAAHHNVWWSLANEYDFLIDVKPMQRWDRFFHIIEENDPYRHPKSIHNGDPDANYDHRKPWVDHVCIQNWDVKRTVEWRDDFGKPVVNDEPEYEGNLVQSWGSITAEELVHRFWITVMRGGYAGHGETYVQPDDRLWWAKGGVLHGESYKRIGFLLDLIKEDVTTGLTPLGATPFGFPWNRVSGAGDENVTYVYFGEHQPVIWSSGFPQEDGDYEIDIIDTWNMTVTPAKKVPAPVPHPTRHGSVVRGGVADAAFGVELPGKPYLAVRVRPRGRKSA</sequence>
<evidence type="ECO:0000313" key="5">
    <source>
        <dbReference type="Proteomes" id="UP000530571"/>
    </source>
</evidence>
<gene>
    <name evidence="4" type="ORF">GGR30_004493</name>
</gene>
<reference evidence="4 5" key="1">
    <citation type="submission" date="2020-08" db="EMBL/GenBank/DDBJ databases">
        <title>Genomic Encyclopedia of Type Strains, Phase IV (KMG-IV): sequencing the most valuable type-strain genomes for metagenomic binning, comparative biology and taxonomic classification.</title>
        <authorList>
            <person name="Goeker M."/>
        </authorList>
    </citation>
    <scope>NUCLEOTIDE SEQUENCE [LARGE SCALE GENOMIC DNA]</scope>
    <source>
        <strain evidence="4 5">DSM 28101</strain>
    </source>
</reference>
<evidence type="ECO:0000313" key="4">
    <source>
        <dbReference type="EMBL" id="MBB4124533.1"/>
    </source>
</evidence>
<organism evidence="4 5">
    <name type="scientific">Martelella radicis</name>
    <dbReference type="NCBI Taxonomy" id="1397476"/>
    <lineage>
        <taxon>Bacteria</taxon>
        <taxon>Pseudomonadati</taxon>
        <taxon>Pseudomonadota</taxon>
        <taxon>Alphaproteobacteria</taxon>
        <taxon>Hyphomicrobiales</taxon>
        <taxon>Aurantimonadaceae</taxon>
        <taxon>Martelella</taxon>
    </lineage>
</organism>
<dbReference type="PANTHER" id="PTHR37836">
    <property type="entry name" value="LMO1036 PROTEIN"/>
    <property type="match status" value="1"/>
</dbReference>
<dbReference type="InterPro" id="IPR025277">
    <property type="entry name" value="Apiosidase-like_cat_dom"/>
</dbReference>
<dbReference type="Pfam" id="PF18310">
    <property type="entry name" value="DUF5605"/>
    <property type="match status" value="1"/>
</dbReference>
<dbReference type="InterPro" id="IPR013783">
    <property type="entry name" value="Ig-like_fold"/>
</dbReference>
<dbReference type="Gene3D" id="2.60.40.10">
    <property type="entry name" value="Immunoglobulins"/>
    <property type="match status" value="1"/>
</dbReference>
<dbReference type="PANTHER" id="PTHR37836:SF2">
    <property type="entry name" value="DUF4038 DOMAIN-CONTAINING PROTEIN"/>
    <property type="match status" value="1"/>
</dbReference>
<proteinExistence type="predicted"/>
<dbReference type="InterPro" id="IPR032260">
    <property type="entry name" value="DUF5060"/>
</dbReference>
<dbReference type="Gene3D" id="2.60.40.3950">
    <property type="match status" value="1"/>
</dbReference>
<dbReference type="SUPFAM" id="SSF51445">
    <property type="entry name" value="(Trans)glycosidases"/>
    <property type="match status" value="1"/>
</dbReference>
<dbReference type="Gene3D" id="3.20.20.80">
    <property type="entry name" value="Glycosidases"/>
    <property type="match status" value="1"/>
</dbReference>
<dbReference type="AlphaFoldDB" id="A0A7W6KNN7"/>
<comment type="caution">
    <text evidence="4">The sequence shown here is derived from an EMBL/GenBank/DDBJ whole genome shotgun (WGS) entry which is preliminary data.</text>
</comment>
<dbReference type="Pfam" id="PF13204">
    <property type="entry name" value="Apiosidase"/>
    <property type="match status" value="1"/>
</dbReference>
<evidence type="ECO:0000259" key="2">
    <source>
        <dbReference type="Pfam" id="PF16586"/>
    </source>
</evidence>
<dbReference type="EMBL" id="JACIDZ010000025">
    <property type="protein sequence ID" value="MBB4124533.1"/>
    <property type="molecule type" value="Genomic_DNA"/>
</dbReference>
<dbReference type="Pfam" id="PF16586">
    <property type="entry name" value="DUF5060"/>
    <property type="match status" value="1"/>
</dbReference>
<keyword evidence="5" id="KW-1185">Reference proteome</keyword>
<evidence type="ECO:0000259" key="3">
    <source>
        <dbReference type="Pfam" id="PF18310"/>
    </source>
</evidence>
<feature type="domain" description="DUF5060" evidence="2">
    <location>
        <begin position="6"/>
        <end position="72"/>
    </location>
</feature>
<dbReference type="RefSeq" id="WP_183491301.1">
    <property type="nucleotide sequence ID" value="NZ_JACIDZ010000025.1"/>
</dbReference>
<accession>A0A7W6KNN7</accession>